<organism evidence="8 9">
    <name type="scientific">Streptomyces liangshanensis</name>
    <dbReference type="NCBI Taxonomy" id="2717324"/>
    <lineage>
        <taxon>Bacteria</taxon>
        <taxon>Bacillati</taxon>
        <taxon>Actinomycetota</taxon>
        <taxon>Actinomycetes</taxon>
        <taxon>Kitasatosporales</taxon>
        <taxon>Streptomycetaceae</taxon>
        <taxon>Streptomyces</taxon>
    </lineage>
</organism>
<proteinExistence type="inferred from homology"/>
<dbReference type="AlphaFoldDB" id="A0A6G9H718"/>
<keyword evidence="9" id="KW-1185">Reference proteome</keyword>
<name>A0A6G9H718_9ACTN</name>
<dbReference type="InterPro" id="IPR013249">
    <property type="entry name" value="RNA_pol_sigma70_r4_t2"/>
</dbReference>
<evidence type="ECO:0000256" key="1">
    <source>
        <dbReference type="ARBA" id="ARBA00010641"/>
    </source>
</evidence>
<feature type="domain" description="RNA polymerase sigma factor 70 region 4 type 2" evidence="7">
    <location>
        <begin position="153"/>
        <end position="203"/>
    </location>
</feature>
<dbReference type="InterPro" id="IPR036388">
    <property type="entry name" value="WH-like_DNA-bd_sf"/>
</dbReference>
<reference evidence="8 9" key="1">
    <citation type="submission" date="2020-03" db="EMBL/GenBank/DDBJ databases">
        <title>A novel species.</title>
        <authorList>
            <person name="Gao J."/>
        </authorList>
    </citation>
    <scope>NUCLEOTIDE SEQUENCE [LARGE SCALE GENOMIC DNA]</scope>
    <source>
        <strain evidence="8 9">QMT-12</strain>
    </source>
</reference>
<dbReference type="InterPro" id="IPR013324">
    <property type="entry name" value="RNA_pol_sigma_r3/r4-like"/>
</dbReference>
<accession>A0A6G9H718</accession>
<gene>
    <name evidence="8" type="ORF">HA039_31805</name>
</gene>
<dbReference type="InterPro" id="IPR039425">
    <property type="entry name" value="RNA_pol_sigma-70-like"/>
</dbReference>
<dbReference type="NCBIfam" id="TIGR02937">
    <property type="entry name" value="sigma70-ECF"/>
    <property type="match status" value="1"/>
</dbReference>
<dbReference type="Gene3D" id="1.10.10.10">
    <property type="entry name" value="Winged helix-like DNA-binding domain superfamily/Winged helix DNA-binding domain"/>
    <property type="match status" value="1"/>
</dbReference>
<keyword evidence="5" id="KW-0804">Transcription</keyword>
<dbReference type="PANTHER" id="PTHR43133:SF8">
    <property type="entry name" value="RNA POLYMERASE SIGMA FACTOR HI_1459-RELATED"/>
    <property type="match status" value="1"/>
</dbReference>
<dbReference type="Proteomes" id="UP000501179">
    <property type="component" value="Chromosome"/>
</dbReference>
<feature type="region of interest" description="Disordered" evidence="6">
    <location>
        <begin position="1"/>
        <end position="39"/>
    </location>
</feature>
<evidence type="ECO:0000313" key="9">
    <source>
        <dbReference type="Proteomes" id="UP000501179"/>
    </source>
</evidence>
<feature type="compositionally biased region" description="Basic and acidic residues" evidence="6">
    <location>
        <begin position="15"/>
        <end position="36"/>
    </location>
</feature>
<keyword evidence="2" id="KW-0805">Transcription regulation</keyword>
<dbReference type="GO" id="GO:0003677">
    <property type="term" value="F:DNA binding"/>
    <property type="evidence" value="ECO:0007669"/>
    <property type="project" value="UniProtKB-KW"/>
</dbReference>
<evidence type="ECO:0000313" key="8">
    <source>
        <dbReference type="EMBL" id="QIQ06290.1"/>
    </source>
</evidence>
<evidence type="ECO:0000256" key="2">
    <source>
        <dbReference type="ARBA" id="ARBA00023015"/>
    </source>
</evidence>
<dbReference type="GO" id="GO:0006352">
    <property type="term" value="P:DNA-templated transcription initiation"/>
    <property type="evidence" value="ECO:0007669"/>
    <property type="project" value="InterPro"/>
</dbReference>
<dbReference type="GO" id="GO:0016987">
    <property type="term" value="F:sigma factor activity"/>
    <property type="evidence" value="ECO:0007669"/>
    <property type="project" value="UniProtKB-KW"/>
</dbReference>
<evidence type="ECO:0000259" key="7">
    <source>
        <dbReference type="Pfam" id="PF08281"/>
    </source>
</evidence>
<dbReference type="EMBL" id="CP050177">
    <property type="protein sequence ID" value="QIQ06290.1"/>
    <property type="molecule type" value="Genomic_DNA"/>
</dbReference>
<dbReference type="SUPFAM" id="SSF88659">
    <property type="entry name" value="Sigma3 and sigma4 domains of RNA polymerase sigma factors"/>
    <property type="match status" value="1"/>
</dbReference>
<dbReference type="Pfam" id="PF08281">
    <property type="entry name" value="Sigma70_r4_2"/>
    <property type="match status" value="1"/>
</dbReference>
<dbReference type="RefSeq" id="WP_167035237.1">
    <property type="nucleotide sequence ID" value="NZ_CP050177.1"/>
</dbReference>
<keyword evidence="4" id="KW-0238">DNA-binding</keyword>
<dbReference type="InterPro" id="IPR014284">
    <property type="entry name" value="RNA_pol_sigma-70_dom"/>
</dbReference>
<evidence type="ECO:0000256" key="3">
    <source>
        <dbReference type="ARBA" id="ARBA00023082"/>
    </source>
</evidence>
<evidence type="ECO:0000256" key="6">
    <source>
        <dbReference type="SAM" id="MobiDB-lite"/>
    </source>
</evidence>
<dbReference type="KEGG" id="slia:HA039_31805"/>
<evidence type="ECO:0000256" key="5">
    <source>
        <dbReference type="ARBA" id="ARBA00023163"/>
    </source>
</evidence>
<dbReference type="PANTHER" id="PTHR43133">
    <property type="entry name" value="RNA POLYMERASE ECF-TYPE SIGMA FACTO"/>
    <property type="match status" value="1"/>
</dbReference>
<comment type="similarity">
    <text evidence="1">Belongs to the sigma-70 factor family. ECF subfamily.</text>
</comment>
<protein>
    <submittedName>
        <fullName evidence="8">Sigma-70 family RNA polymerase sigma factor</fullName>
    </submittedName>
</protein>
<keyword evidence="3" id="KW-0731">Sigma factor</keyword>
<evidence type="ECO:0000256" key="4">
    <source>
        <dbReference type="ARBA" id="ARBA00023125"/>
    </source>
</evidence>
<sequence length="211" mass="23818">MARDSGEARGVVVRDPARPDPRDPAGPDRSEPGVRRHADRSRHRLALTFDAFAAHHHRLWLRYAHTQVGSRAAAESVVESACARLLAYWPHVLLQESVAQYAWAVLKEEIARRRDAHEGPALVDTAAFDAAARKLLQHGTPDQFTVLEHEMGLYGAIARLPERQYDVVVLRYVLRVADEVVAEYLGIEVPTVRSHVRHARRRLARELGRAR</sequence>